<keyword evidence="9 12" id="KW-0472">Membrane</keyword>
<dbReference type="GO" id="GO:0046872">
    <property type="term" value="F:metal ion binding"/>
    <property type="evidence" value="ECO:0007669"/>
    <property type="project" value="UniProtKB-KW"/>
</dbReference>
<dbReference type="InterPro" id="IPR023754">
    <property type="entry name" value="HemeA_Synthase_type2"/>
</dbReference>
<feature type="transmembrane region" description="Helical" evidence="12">
    <location>
        <begin position="316"/>
        <end position="338"/>
    </location>
</feature>
<evidence type="ECO:0000256" key="2">
    <source>
        <dbReference type="ARBA" id="ARBA00004141"/>
    </source>
</evidence>
<protein>
    <recommendedName>
        <fullName evidence="12">Heme A synthase</fullName>
        <shortName evidence="12">HAS</shortName>
        <ecNumber evidence="12">1.17.99.9</ecNumber>
    </recommendedName>
    <alternativeName>
        <fullName evidence="12">Cytochrome aa3-controlling protein</fullName>
    </alternativeName>
</protein>
<evidence type="ECO:0000256" key="7">
    <source>
        <dbReference type="ARBA" id="ARBA00023004"/>
    </source>
</evidence>
<dbReference type="GO" id="GO:0120547">
    <property type="term" value="F:heme A synthase activity"/>
    <property type="evidence" value="ECO:0007669"/>
    <property type="project" value="UniProtKB-EC"/>
</dbReference>
<dbReference type="GO" id="GO:0005886">
    <property type="term" value="C:plasma membrane"/>
    <property type="evidence" value="ECO:0007669"/>
    <property type="project" value="UniProtKB-SubCell"/>
</dbReference>
<feature type="transmembrane region" description="Helical" evidence="12">
    <location>
        <begin position="178"/>
        <end position="199"/>
    </location>
</feature>
<feature type="transmembrane region" description="Helical" evidence="12">
    <location>
        <begin position="118"/>
        <end position="136"/>
    </location>
</feature>
<evidence type="ECO:0000256" key="11">
    <source>
        <dbReference type="ARBA" id="ARBA00048044"/>
    </source>
</evidence>
<sequence>MSIPQARLAPAQRRLQAAPTVRPGRRAAALGPVRAWLWLVAGCIFAMVVVGGATRLTQSGLSITEWKPVMGVLPPLDEAAWQAEFDRYKLIPQYALMNPDMNLAGFKAIYYWEWAHRLLGRVIGALVAVPLVFFWVTGRLTPALKPRLVGLLALGGLQGIIGWFMVKSGLSARVDVSQYFLALHLVTASLTLVWTIWLAEGLRRVAAVRRDPAVERLRPTASLLLALVLVQVGLGAFVAGLHAGLIYNTWPLMDGHLVPPLADLLRQSPLWSNLFENVTTVQFDHRTVAYAVLILALFHAADAWSHAPRTGAAWRATLLVVAVLAQAVIGISTLLLVVPLWAALLHQAFAMVVLGLAVLHRRRLGSPALRVVPA</sequence>
<keyword evidence="5 12" id="KW-1133">Transmembrane helix</keyword>
<comment type="catalytic activity">
    <reaction evidence="11">
        <text>Fe(II)-heme o + 2 A + H2O = Fe(II)-heme a + 2 AH2</text>
        <dbReference type="Rhea" id="RHEA:63388"/>
        <dbReference type="ChEBI" id="CHEBI:13193"/>
        <dbReference type="ChEBI" id="CHEBI:15377"/>
        <dbReference type="ChEBI" id="CHEBI:17499"/>
        <dbReference type="ChEBI" id="CHEBI:60530"/>
        <dbReference type="ChEBI" id="CHEBI:61715"/>
        <dbReference type="EC" id="1.17.99.9"/>
    </reaction>
    <physiologicalReaction direction="left-to-right" evidence="11">
        <dbReference type="Rhea" id="RHEA:63389"/>
    </physiologicalReaction>
</comment>
<keyword evidence="3 12" id="KW-0812">Transmembrane</keyword>
<dbReference type="Pfam" id="PF02628">
    <property type="entry name" value="COX15-CtaA"/>
    <property type="match status" value="1"/>
</dbReference>
<dbReference type="Proteomes" id="UP000289411">
    <property type="component" value="Unassembled WGS sequence"/>
</dbReference>
<reference evidence="13 14" key="2">
    <citation type="submission" date="2019-02" db="EMBL/GenBank/DDBJ databases">
        <title>'Lichenibacterium ramalinii' gen. nov. sp. nov., 'Lichenibacterium minor' gen. nov. sp. nov.</title>
        <authorList>
            <person name="Pankratov T."/>
        </authorList>
    </citation>
    <scope>NUCLEOTIDE SEQUENCE [LARGE SCALE GENOMIC DNA]</scope>
    <source>
        <strain evidence="13 14">RmlP001</strain>
    </source>
</reference>
<dbReference type="GO" id="GO:0006784">
    <property type="term" value="P:heme A biosynthetic process"/>
    <property type="evidence" value="ECO:0007669"/>
    <property type="project" value="UniProtKB-UniRule"/>
</dbReference>
<keyword evidence="6 12" id="KW-0560">Oxidoreductase</keyword>
<evidence type="ECO:0000256" key="9">
    <source>
        <dbReference type="ARBA" id="ARBA00023136"/>
    </source>
</evidence>
<dbReference type="PANTHER" id="PTHR23289:SF2">
    <property type="entry name" value="CYTOCHROME C OXIDASE ASSEMBLY PROTEIN COX15 HOMOLOG"/>
    <property type="match status" value="1"/>
</dbReference>
<evidence type="ECO:0000256" key="3">
    <source>
        <dbReference type="ARBA" id="ARBA00022692"/>
    </source>
</evidence>
<evidence type="ECO:0000256" key="10">
    <source>
        <dbReference type="ARBA" id="ARBA00044501"/>
    </source>
</evidence>
<dbReference type="EC" id="1.17.99.9" evidence="12"/>
<comment type="caution">
    <text evidence="13">The sequence shown here is derived from an EMBL/GenBank/DDBJ whole genome shotgun (WGS) entry which is preliminary data.</text>
</comment>
<evidence type="ECO:0000256" key="8">
    <source>
        <dbReference type="ARBA" id="ARBA00023133"/>
    </source>
</evidence>
<comment type="cofactor">
    <cofactor evidence="1 12">
        <name>heme b</name>
        <dbReference type="ChEBI" id="CHEBI:60344"/>
    </cofactor>
</comment>
<keyword evidence="4 12" id="KW-0479">Metal-binding</keyword>
<dbReference type="UniPathway" id="UPA00269">
    <property type="reaction ID" value="UER00713"/>
</dbReference>
<comment type="function">
    <text evidence="12">Catalyzes the conversion of heme O to heme A by two successive hydroxylations of the methyl group at C8. The first hydroxylation forms heme I, the second hydroxylation results in an unstable dihydroxymethyl group, which spontaneously dehydrates, resulting in the formyl group of heme A.</text>
</comment>
<organism evidence="13 14">
    <name type="scientific">Lichenibacterium ramalinae</name>
    <dbReference type="NCBI Taxonomy" id="2316527"/>
    <lineage>
        <taxon>Bacteria</taxon>
        <taxon>Pseudomonadati</taxon>
        <taxon>Pseudomonadota</taxon>
        <taxon>Alphaproteobacteria</taxon>
        <taxon>Hyphomicrobiales</taxon>
        <taxon>Lichenihabitantaceae</taxon>
        <taxon>Lichenibacterium</taxon>
    </lineage>
</organism>
<dbReference type="OrthoDB" id="9793156at2"/>
<dbReference type="InterPro" id="IPR003780">
    <property type="entry name" value="COX15/CtaA_fam"/>
</dbReference>
<comment type="pathway">
    <text evidence="10 12">Porphyrin-containing compound metabolism; heme A biosynthesis; heme A from heme O: step 1/1.</text>
</comment>
<accession>A0A4Q2RDA2</accession>
<comment type="similarity">
    <text evidence="12">Belongs to the COX15/CtaA family. Type 2 subfamily.</text>
</comment>
<feature type="binding site" description="axial binding residue" evidence="12">
    <location>
        <position position="346"/>
    </location>
    <ligand>
        <name>heme</name>
        <dbReference type="ChEBI" id="CHEBI:30413"/>
    </ligand>
    <ligandPart>
        <name>Fe</name>
        <dbReference type="ChEBI" id="CHEBI:18248"/>
    </ligandPart>
</feature>
<keyword evidence="12" id="KW-1003">Cell membrane</keyword>
<proteinExistence type="inferred from homology"/>
<evidence type="ECO:0000256" key="6">
    <source>
        <dbReference type="ARBA" id="ARBA00023002"/>
    </source>
</evidence>
<evidence type="ECO:0000313" key="13">
    <source>
        <dbReference type="EMBL" id="RYB05695.1"/>
    </source>
</evidence>
<feature type="transmembrane region" description="Helical" evidence="12">
    <location>
        <begin position="287"/>
        <end position="304"/>
    </location>
</feature>
<gene>
    <name evidence="12" type="primary">ctaA</name>
    <name evidence="13" type="ORF">D3272_08905</name>
</gene>
<comment type="subcellular location">
    <subcellularLocation>
        <location evidence="12">Cell membrane</location>
        <topology evidence="12">Multi-pass membrane protein</topology>
    </subcellularLocation>
    <subcellularLocation>
        <location evidence="2">Membrane</location>
        <topology evidence="2">Multi-pass membrane protein</topology>
    </subcellularLocation>
</comment>
<dbReference type="PANTHER" id="PTHR23289">
    <property type="entry name" value="CYTOCHROME C OXIDASE ASSEMBLY PROTEIN COX15"/>
    <property type="match status" value="1"/>
</dbReference>
<feature type="transmembrane region" description="Helical" evidence="12">
    <location>
        <begin position="344"/>
        <end position="360"/>
    </location>
</feature>
<keyword evidence="8 12" id="KW-0350">Heme biosynthesis</keyword>
<evidence type="ECO:0000313" key="14">
    <source>
        <dbReference type="Proteomes" id="UP000289411"/>
    </source>
</evidence>
<evidence type="ECO:0000256" key="1">
    <source>
        <dbReference type="ARBA" id="ARBA00001970"/>
    </source>
</evidence>
<dbReference type="HAMAP" id="MF_01665">
    <property type="entry name" value="HemeA_synth_type2"/>
    <property type="match status" value="1"/>
</dbReference>
<dbReference type="EMBL" id="QYBC01000006">
    <property type="protein sequence ID" value="RYB05695.1"/>
    <property type="molecule type" value="Genomic_DNA"/>
</dbReference>
<reference evidence="13 14" key="1">
    <citation type="submission" date="2018-09" db="EMBL/GenBank/DDBJ databases">
        <authorList>
            <person name="Grouzdev D.S."/>
            <person name="Krutkina M.S."/>
        </authorList>
    </citation>
    <scope>NUCLEOTIDE SEQUENCE [LARGE SCALE GENOMIC DNA]</scope>
    <source>
        <strain evidence="13 14">RmlP001</strain>
    </source>
</reference>
<keyword evidence="7 12" id="KW-0408">Iron</keyword>
<dbReference type="AlphaFoldDB" id="A0A4Q2RDA2"/>
<evidence type="ECO:0000256" key="4">
    <source>
        <dbReference type="ARBA" id="ARBA00022723"/>
    </source>
</evidence>
<feature type="binding site" description="axial binding residue" evidence="12">
    <location>
        <position position="285"/>
    </location>
    <ligand>
        <name>heme</name>
        <dbReference type="ChEBI" id="CHEBI:30413"/>
    </ligand>
    <ligandPart>
        <name>Fe</name>
        <dbReference type="ChEBI" id="CHEBI:18248"/>
    </ligandPart>
</feature>
<comment type="subunit">
    <text evidence="12">Interacts with CtaB.</text>
</comment>
<dbReference type="RefSeq" id="WP_129218803.1">
    <property type="nucleotide sequence ID" value="NZ_QYBC01000006.1"/>
</dbReference>
<feature type="transmembrane region" description="Helical" evidence="12">
    <location>
        <begin position="35"/>
        <end position="54"/>
    </location>
</feature>
<name>A0A4Q2RDA2_9HYPH</name>
<evidence type="ECO:0000256" key="12">
    <source>
        <dbReference type="HAMAP-Rule" id="MF_01665"/>
    </source>
</evidence>
<feature type="transmembrane region" description="Helical" evidence="12">
    <location>
        <begin position="220"/>
        <end position="247"/>
    </location>
</feature>
<keyword evidence="14" id="KW-1185">Reference proteome</keyword>
<feature type="transmembrane region" description="Helical" evidence="12">
    <location>
        <begin position="148"/>
        <end position="166"/>
    </location>
</feature>
<evidence type="ECO:0000256" key="5">
    <source>
        <dbReference type="ARBA" id="ARBA00022989"/>
    </source>
</evidence>